<reference evidence="1" key="1">
    <citation type="submission" date="2021-05" db="EMBL/GenBank/DDBJ databases">
        <authorList>
            <person name="Alioto T."/>
            <person name="Alioto T."/>
            <person name="Gomez Garrido J."/>
        </authorList>
    </citation>
    <scope>NUCLEOTIDE SEQUENCE</scope>
</reference>
<dbReference type="EMBL" id="HBUF01306833">
    <property type="protein sequence ID" value="CAG6692380.1"/>
    <property type="molecule type" value="Transcribed_RNA"/>
</dbReference>
<dbReference type="PANTHER" id="PTHR47027:SF25">
    <property type="entry name" value="REVERSE TRANSCRIPTASE DOMAIN-CONTAINING PROTEIN"/>
    <property type="match status" value="1"/>
</dbReference>
<name>A0A8D8TPJ4_9HEMI</name>
<protein>
    <recommendedName>
        <fullName evidence="2">Endonuclease-reverse transcriptase</fullName>
    </recommendedName>
</protein>
<dbReference type="AlphaFoldDB" id="A0A8D8TPJ4"/>
<proteinExistence type="predicted"/>
<evidence type="ECO:0008006" key="2">
    <source>
        <dbReference type="Google" id="ProtNLM"/>
    </source>
</evidence>
<sequence>MDIKQRIGQAKTAFMKNKSILCSNNIDMNVRKNLIKTLVWSVALYGSETWVIEKKRIEAFEMWCWRRMMKIKWTERMSNERVLELVQEERQIWKMLTERRHKWMGHVFRHNEFIVKIIEGRREGQQGRGRPRASYINQIVEFSGSNSYPEMKLKTSNREEWRAINQSLD</sequence>
<accession>A0A8D8TPJ4</accession>
<evidence type="ECO:0000313" key="1">
    <source>
        <dbReference type="EMBL" id="CAG6692380.1"/>
    </source>
</evidence>
<dbReference type="PANTHER" id="PTHR47027">
    <property type="entry name" value="REVERSE TRANSCRIPTASE DOMAIN-CONTAINING PROTEIN"/>
    <property type="match status" value="1"/>
</dbReference>
<organism evidence="1">
    <name type="scientific">Cacopsylla melanoneura</name>
    <dbReference type="NCBI Taxonomy" id="428564"/>
    <lineage>
        <taxon>Eukaryota</taxon>
        <taxon>Metazoa</taxon>
        <taxon>Ecdysozoa</taxon>
        <taxon>Arthropoda</taxon>
        <taxon>Hexapoda</taxon>
        <taxon>Insecta</taxon>
        <taxon>Pterygota</taxon>
        <taxon>Neoptera</taxon>
        <taxon>Paraneoptera</taxon>
        <taxon>Hemiptera</taxon>
        <taxon>Sternorrhyncha</taxon>
        <taxon>Psylloidea</taxon>
        <taxon>Psyllidae</taxon>
        <taxon>Psyllinae</taxon>
        <taxon>Cacopsylla</taxon>
    </lineage>
</organism>